<evidence type="ECO:0000313" key="2">
    <source>
        <dbReference type="Proteomes" id="UP001320326"/>
    </source>
</evidence>
<name>A0AAN1X9C4_9PROT</name>
<dbReference type="Proteomes" id="UP001320326">
    <property type="component" value="Chromosome"/>
</dbReference>
<dbReference type="EMBL" id="AP023423">
    <property type="protein sequence ID" value="BCK87335.1"/>
    <property type="molecule type" value="Genomic_DNA"/>
</dbReference>
<evidence type="ECO:0000313" key="1">
    <source>
        <dbReference type="EMBL" id="BCK87335.1"/>
    </source>
</evidence>
<dbReference type="AlphaFoldDB" id="A0AAN1X9C4"/>
<accession>A0AAN1X9C4</accession>
<gene>
    <name evidence="1" type="ORF">MIZ01_1107</name>
</gene>
<dbReference type="KEGG" id="seme:MIZ01_1107"/>
<sequence length="40" mass="4480">MKGVGGGLDPIHMGVHERSEALDQCEQQQGKYVQWLFHGI</sequence>
<reference evidence="1 2" key="1">
    <citation type="journal article" date="2022" name="Int. J. Syst. Evol. Microbiol.">
        <title>&lt;i&gt;Sideroxyarcus emersonii&lt;/i&gt; gen. nov. sp. nov., a neutrophilic, microaerobic iron- and thiosulfate-oxidizing bacterium isolated from iron-rich wetland sediment.</title>
        <authorList>
            <person name="Kato S."/>
            <person name="Itoh T."/>
            <person name="Iino T."/>
            <person name="Ohkuma M."/>
        </authorList>
    </citation>
    <scope>NUCLEOTIDE SEQUENCE [LARGE SCALE GENOMIC DNA]</scope>
    <source>
        <strain evidence="1 2">MIZ01</strain>
    </source>
</reference>
<keyword evidence="2" id="KW-1185">Reference proteome</keyword>
<organism evidence="1 2">
    <name type="scientific">Sideroxyarcus emersonii</name>
    <dbReference type="NCBI Taxonomy" id="2764705"/>
    <lineage>
        <taxon>Bacteria</taxon>
        <taxon>Pseudomonadati</taxon>
        <taxon>Pseudomonadota</taxon>
        <taxon>Betaproteobacteria</taxon>
        <taxon>Nitrosomonadales</taxon>
        <taxon>Gallionellaceae</taxon>
        <taxon>Sideroxyarcus</taxon>
    </lineage>
</organism>
<protein>
    <submittedName>
        <fullName evidence="1">Uncharacterized protein</fullName>
    </submittedName>
</protein>
<proteinExistence type="predicted"/>